<dbReference type="EMBL" id="JBICCN010000309">
    <property type="protein sequence ID" value="KAL3079046.1"/>
    <property type="molecule type" value="Genomic_DNA"/>
</dbReference>
<proteinExistence type="inferred from homology"/>
<dbReference type="Gene3D" id="3.90.180.10">
    <property type="entry name" value="Medium-chain alcohol dehydrogenases, catalytic domain"/>
    <property type="match status" value="1"/>
</dbReference>
<evidence type="ECO:0000256" key="2">
    <source>
        <dbReference type="ARBA" id="ARBA00010371"/>
    </source>
</evidence>
<comment type="caution">
    <text evidence="16">The sequence shown here is derived from an EMBL/GenBank/DDBJ whole genome shotgun (WGS) entry which is preliminary data.</text>
</comment>
<dbReference type="InterPro" id="IPR036291">
    <property type="entry name" value="NAD(P)-bd_dom_sf"/>
</dbReference>
<evidence type="ECO:0000256" key="9">
    <source>
        <dbReference type="ARBA" id="ARBA00023128"/>
    </source>
</evidence>
<evidence type="ECO:0000256" key="12">
    <source>
        <dbReference type="ARBA" id="ARBA00041058"/>
    </source>
</evidence>
<protein>
    <recommendedName>
        <fullName evidence="12">Enoyl-[acyl-carrier-protein] reductase, mitochondrial</fullName>
        <ecNumber evidence="11">1.3.1.104</ecNumber>
    </recommendedName>
    <alternativeName>
        <fullName evidence="13">2-enoyl thioester reductase</fullName>
    </alternativeName>
</protein>
<dbReference type="Pfam" id="PF08240">
    <property type="entry name" value="ADH_N"/>
    <property type="match status" value="1"/>
</dbReference>
<evidence type="ECO:0000259" key="15">
    <source>
        <dbReference type="SMART" id="SM00829"/>
    </source>
</evidence>
<keyword evidence="4" id="KW-0276">Fatty acid metabolism</keyword>
<comment type="similarity">
    <text evidence="2">Belongs to the zinc-containing alcohol dehydrogenase family. Quinone oxidoreductase subfamily.</text>
</comment>
<feature type="coiled-coil region" evidence="14">
    <location>
        <begin position="183"/>
        <end position="210"/>
    </location>
</feature>
<keyword evidence="10" id="KW-0275">Fatty acid biosynthesis</keyword>
<evidence type="ECO:0000256" key="6">
    <source>
        <dbReference type="ARBA" id="ARBA00022946"/>
    </source>
</evidence>
<organism evidence="16 17">
    <name type="scientific">Heterodera schachtii</name>
    <name type="common">Sugarbeet cyst nematode worm</name>
    <name type="synonym">Tylenchus schachtii</name>
    <dbReference type="NCBI Taxonomy" id="97005"/>
    <lineage>
        <taxon>Eukaryota</taxon>
        <taxon>Metazoa</taxon>
        <taxon>Ecdysozoa</taxon>
        <taxon>Nematoda</taxon>
        <taxon>Chromadorea</taxon>
        <taxon>Rhabditida</taxon>
        <taxon>Tylenchina</taxon>
        <taxon>Tylenchomorpha</taxon>
        <taxon>Tylenchoidea</taxon>
        <taxon>Heteroderidae</taxon>
        <taxon>Heteroderinae</taxon>
        <taxon>Heterodera</taxon>
    </lineage>
</organism>
<evidence type="ECO:0000256" key="14">
    <source>
        <dbReference type="SAM" id="Coils"/>
    </source>
</evidence>
<comment type="subcellular location">
    <subcellularLocation>
        <location evidence="1">Mitochondrion</location>
    </subcellularLocation>
</comment>
<gene>
    <name evidence="16" type="ORF">niasHS_014828</name>
</gene>
<dbReference type="PANTHER" id="PTHR43981:SF1">
    <property type="entry name" value="ENOYL-[ACYL-CARRIER-PROTEIN] REDUCTASE, MITOCHONDRIAL"/>
    <property type="match status" value="1"/>
</dbReference>
<dbReference type="SUPFAM" id="SSF51735">
    <property type="entry name" value="NAD(P)-binding Rossmann-fold domains"/>
    <property type="match status" value="1"/>
</dbReference>
<dbReference type="PANTHER" id="PTHR43981">
    <property type="entry name" value="ENOYL-[ACYL-CARRIER-PROTEIN] REDUCTASE, MITOCHONDRIAL"/>
    <property type="match status" value="1"/>
</dbReference>
<dbReference type="Proteomes" id="UP001620645">
    <property type="component" value="Unassembled WGS sequence"/>
</dbReference>
<dbReference type="SUPFAM" id="SSF50129">
    <property type="entry name" value="GroES-like"/>
    <property type="match status" value="1"/>
</dbReference>
<keyword evidence="8" id="KW-0443">Lipid metabolism</keyword>
<keyword evidence="6" id="KW-0809">Transit peptide</keyword>
<keyword evidence="17" id="KW-1185">Reference proteome</keyword>
<evidence type="ECO:0000256" key="1">
    <source>
        <dbReference type="ARBA" id="ARBA00004173"/>
    </source>
</evidence>
<dbReference type="InterPro" id="IPR020843">
    <property type="entry name" value="ER"/>
</dbReference>
<dbReference type="Gene3D" id="3.40.50.720">
    <property type="entry name" value="NAD(P)-binding Rossmann-like Domain"/>
    <property type="match status" value="1"/>
</dbReference>
<reference evidence="16 17" key="1">
    <citation type="submission" date="2024-10" db="EMBL/GenBank/DDBJ databases">
        <authorList>
            <person name="Kim D."/>
        </authorList>
    </citation>
    <scope>NUCLEOTIDE SEQUENCE [LARGE SCALE GENOMIC DNA]</scope>
    <source>
        <strain evidence="16">Taebaek</strain>
    </source>
</reference>
<feature type="domain" description="Enoyl reductase (ER)" evidence="15">
    <location>
        <begin position="15"/>
        <end position="329"/>
    </location>
</feature>
<evidence type="ECO:0000256" key="5">
    <source>
        <dbReference type="ARBA" id="ARBA00022857"/>
    </source>
</evidence>
<accession>A0ABD2INJ7</accession>
<name>A0ABD2INJ7_HETSC</name>
<keyword evidence="14" id="KW-0175">Coiled coil</keyword>
<keyword evidence="7" id="KW-0560">Oxidoreductase</keyword>
<dbReference type="GO" id="GO:0141148">
    <property type="term" value="F:enoyl-[acyl-carrier-protein] reductase (NADPH) activity"/>
    <property type="evidence" value="ECO:0007669"/>
    <property type="project" value="UniProtKB-EC"/>
</dbReference>
<dbReference type="GO" id="GO:0005739">
    <property type="term" value="C:mitochondrion"/>
    <property type="evidence" value="ECO:0007669"/>
    <property type="project" value="UniProtKB-SubCell"/>
</dbReference>
<dbReference type="SMART" id="SM00829">
    <property type="entry name" value="PKS_ER"/>
    <property type="match status" value="1"/>
</dbReference>
<evidence type="ECO:0000256" key="7">
    <source>
        <dbReference type="ARBA" id="ARBA00023002"/>
    </source>
</evidence>
<dbReference type="EC" id="1.3.1.104" evidence="11"/>
<dbReference type="AlphaFoldDB" id="A0ABD2INJ7"/>
<dbReference type="InterPro" id="IPR051034">
    <property type="entry name" value="Mito_Enoyl-ACP_Reductase"/>
</dbReference>
<keyword evidence="5" id="KW-0521">NADP</keyword>
<evidence type="ECO:0000256" key="4">
    <source>
        <dbReference type="ARBA" id="ARBA00022832"/>
    </source>
</evidence>
<evidence type="ECO:0000256" key="13">
    <source>
        <dbReference type="ARBA" id="ARBA00042123"/>
    </source>
</evidence>
<evidence type="ECO:0000256" key="8">
    <source>
        <dbReference type="ARBA" id="ARBA00023098"/>
    </source>
</evidence>
<dbReference type="CDD" id="cd08290">
    <property type="entry name" value="ETR"/>
    <property type="match status" value="1"/>
</dbReference>
<dbReference type="InterPro" id="IPR013154">
    <property type="entry name" value="ADH-like_N"/>
</dbReference>
<evidence type="ECO:0000313" key="16">
    <source>
        <dbReference type="EMBL" id="KAL3079046.1"/>
    </source>
</evidence>
<evidence type="ECO:0000256" key="10">
    <source>
        <dbReference type="ARBA" id="ARBA00023160"/>
    </source>
</evidence>
<dbReference type="InterPro" id="IPR011032">
    <property type="entry name" value="GroES-like_sf"/>
</dbReference>
<evidence type="ECO:0000256" key="11">
    <source>
        <dbReference type="ARBA" id="ARBA00038963"/>
    </source>
</evidence>
<keyword evidence="9" id="KW-0496">Mitochondrion</keyword>
<sequence length="336" mass="36313">MIRQIQYHKHGDPSEVLSLATVPFALPAELSPSSVLVRWVASPVNPVDLFIIEGTYPIEPPQMPAIGGCEGVGVVEKIGGDVEKVKVGDRVIRQPIFSGPDVGRGVWTELALMDQASLLPIHTGIDLVLAATLGINFPTAFAMLRHIVPLEKGDFLVQNASNCGVGRAVIQLANYFGYHTINLVRNRKEIDALKDELKALGADFVFSEEEFEKTDAKSLPMPRLALDCVGGRSALLLSSALSKGDTIISYGQLSNKSAEIAEGINSHFFSIGKWVGNSANGEKVRKMFGELQKLALSGRIKAQPHKINSLENYGKAMKNAIGCGVKQILMISPENE</sequence>
<evidence type="ECO:0000313" key="17">
    <source>
        <dbReference type="Proteomes" id="UP001620645"/>
    </source>
</evidence>
<keyword evidence="3" id="KW-0444">Lipid biosynthesis</keyword>
<evidence type="ECO:0000256" key="3">
    <source>
        <dbReference type="ARBA" id="ARBA00022516"/>
    </source>
</evidence>
<dbReference type="GO" id="GO:0006633">
    <property type="term" value="P:fatty acid biosynthetic process"/>
    <property type="evidence" value="ECO:0007669"/>
    <property type="project" value="UniProtKB-KW"/>
</dbReference>